<dbReference type="PROSITE" id="PS51781">
    <property type="entry name" value="SH3B"/>
    <property type="match status" value="1"/>
</dbReference>
<keyword evidence="2" id="KW-0732">Signal</keyword>
<evidence type="ECO:0000256" key="1">
    <source>
        <dbReference type="SAM" id="MobiDB-lite"/>
    </source>
</evidence>
<proteinExistence type="predicted"/>
<feature type="domain" description="SH3b" evidence="3">
    <location>
        <begin position="21"/>
        <end position="92"/>
    </location>
</feature>
<sequence length="283" mass="30638">MNKMKYALSAAALLLASAGVAAAYPATVTTSLNVRSGPGTGYSVVDTLQPGETVEVTQTSGSWAEIAGIGWASASYLEAGGRSAPQRVVVESYPSYYGDPLFYYGSDPYFWDDSGYYYTWRSGRRHRVSWDWFHNHRDFRWTDRRHQARFEDRYRRYDRDGGRRGGRGDRDGRPDFADRGPSRGDGGGDRPRFEGRDRGSSSEHAADLQQRIDRVESGRQLSEGRASFRDGGERGGRDGGGRGYGGGRGDGGGMSRGGGDGGGRGGDMGRGGGGGGGEVFRPR</sequence>
<dbReference type="SMART" id="SM00287">
    <property type="entry name" value="SH3b"/>
    <property type="match status" value="1"/>
</dbReference>
<evidence type="ECO:0000313" key="4">
    <source>
        <dbReference type="EMBL" id="MDX6807481.1"/>
    </source>
</evidence>
<dbReference type="InterPro" id="IPR003646">
    <property type="entry name" value="SH3-like_bac-type"/>
</dbReference>
<gene>
    <name evidence="4" type="ORF">SCD90_15550</name>
</gene>
<evidence type="ECO:0000259" key="3">
    <source>
        <dbReference type="PROSITE" id="PS51781"/>
    </source>
</evidence>
<reference evidence="4 5" key="1">
    <citation type="submission" date="2023-11" db="EMBL/GenBank/DDBJ databases">
        <authorList>
            <person name="Bao R."/>
        </authorList>
    </citation>
    <scope>NUCLEOTIDE SEQUENCE [LARGE SCALE GENOMIC DNA]</scope>
    <source>
        <strain evidence="4 5">PJ23</strain>
    </source>
</reference>
<feature type="compositionally biased region" description="Gly residues" evidence="1">
    <location>
        <begin position="241"/>
        <end position="283"/>
    </location>
</feature>
<feature type="signal peptide" evidence="2">
    <location>
        <begin position="1"/>
        <end position="23"/>
    </location>
</feature>
<feature type="compositionally biased region" description="Basic and acidic residues" evidence="1">
    <location>
        <begin position="226"/>
        <end position="240"/>
    </location>
</feature>
<evidence type="ECO:0000256" key="2">
    <source>
        <dbReference type="SAM" id="SignalP"/>
    </source>
</evidence>
<keyword evidence="5" id="KW-1185">Reference proteome</keyword>
<feature type="compositionally biased region" description="Basic and acidic residues" evidence="1">
    <location>
        <begin position="157"/>
        <end position="217"/>
    </location>
</feature>
<dbReference type="Proteomes" id="UP001274321">
    <property type="component" value="Unassembled WGS sequence"/>
</dbReference>
<dbReference type="EMBL" id="JAXAFJ010000012">
    <property type="protein sequence ID" value="MDX6807481.1"/>
    <property type="molecule type" value="Genomic_DNA"/>
</dbReference>
<dbReference type="RefSeq" id="WP_319845622.1">
    <property type="nucleotide sequence ID" value="NZ_JAXAFJ010000012.1"/>
</dbReference>
<dbReference type="Pfam" id="PF08239">
    <property type="entry name" value="SH3_3"/>
    <property type="match status" value="1"/>
</dbReference>
<accession>A0ABU4RX39</accession>
<feature type="chain" id="PRO_5045884606" evidence="2">
    <location>
        <begin position="24"/>
        <end position="283"/>
    </location>
</feature>
<evidence type="ECO:0000313" key="5">
    <source>
        <dbReference type="Proteomes" id="UP001274321"/>
    </source>
</evidence>
<dbReference type="Gene3D" id="2.30.30.40">
    <property type="entry name" value="SH3 Domains"/>
    <property type="match status" value="1"/>
</dbReference>
<organism evidence="4 5">
    <name type="scientific">Terrihabitans rhizophilus</name>
    <dbReference type="NCBI Taxonomy" id="3092662"/>
    <lineage>
        <taxon>Bacteria</taxon>
        <taxon>Pseudomonadati</taxon>
        <taxon>Pseudomonadota</taxon>
        <taxon>Alphaproteobacteria</taxon>
        <taxon>Hyphomicrobiales</taxon>
        <taxon>Terrihabitans</taxon>
    </lineage>
</organism>
<comment type="caution">
    <text evidence="4">The sequence shown here is derived from an EMBL/GenBank/DDBJ whole genome shotgun (WGS) entry which is preliminary data.</text>
</comment>
<protein>
    <submittedName>
        <fullName evidence="4">SH3 domain-containing protein</fullName>
    </submittedName>
</protein>
<feature type="region of interest" description="Disordered" evidence="1">
    <location>
        <begin position="157"/>
        <end position="283"/>
    </location>
</feature>
<name>A0ABU4RX39_9HYPH</name>